<accession>A0A375HL95</accession>
<dbReference type="AlphaFoldDB" id="A0A375HL95"/>
<sequence length="24" mass="2586">MQSVPVSAYPMDGLSHSASLVPRR</sequence>
<dbReference type="Proteomes" id="UP000255168">
    <property type="component" value="Plasmid II"/>
</dbReference>
<dbReference type="EMBL" id="OFTC01000032">
    <property type="protein sequence ID" value="SOZ37869.1"/>
    <property type="molecule type" value="Genomic_DNA"/>
</dbReference>
<gene>
    <name evidence="2" type="ORF">CBM2605_B10086</name>
    <name evidence="3" type="ORF">CBM2607_MP10024</name>
</gene>
<protein>
    <submittedName>
        <fullName evidence="3">Uncharacterized protein</fullName>
    </submittedName>
</protein>
<evidence type="ECO:0000256" key="1">
    <source>
        <dbReference type="SAM" id="MobiDB-lite"/>
    </source>
</evidence>
<name>A0A375HL95_9BURK</name>
<dbReference type="Proteomes" id="UP000256710">
    <property type="component" value="Unassembled WGS sequence"/>
</dbReference>
<proteinExistence type="predicted"/>
<dbReference type="EMBL" id="LT984807">
    <property type="protein sequence ID" value="SPD58622.1"/>
    <property type="molecule type" value="Genomic_DNA"/>
</dbReference>
<evidence type="ECO:0000313" key="3">
    <source>
        <dbReference type="EMBL" id="SPD58622.1"/>
    </source>
</evidence>
<evidence type="ECO:0000313" key="4">
    <source>
        <dbReference type="Proteomes" id="UP000255168"/>
    </source>
</evidence>
<keyword evidence="5" id="KW-1185">Reference proteome</keyword>
<keyword evidence="3" id="KW-0614">Plasmid</keyword>
<reference evidence="4 5" key="1">
    <citation type="submission" date="2018-01" db="EMBL/GenBank/DDBJ databases">
        <authorList>
            <person name="Clerissi C."/>
        </authorList>
    </citation>
    <scope>NUCLEOTIDE SEQUENCE [LARGE SCALE GENOMIC DNA]</scope>
    <source>
        <strain evidence="2">Cupriavidus taiwanensis STM 6082</strain>
        <strain evidence="3">Cupriavidus taiwanensis STM 6160</strain>
        <plasmid evidence="3">II</plasmid>
        <plasmid evidence="4">ii</plasmid>
    </source>
</reference>
<evidence type="ECO:0000313" key="5">
    <source>
        <dbReference type="Proteomes" id="UP000256710"/>
    </source>
</evidence>
<feature type="region of interest" description="Disordered" evidence="1">
    <location>
        <begin position="1"/>
        <end position="24"/>
    </location>
</feature>
<geneLocation type="plasmid" evidence="3">
    <name>II</name>
</geneLocation>
<evidence type="ECO:0000313" key="2">
    <source>
        <dbReference type="EMBL" id="SOZ37869.1"/>
    </source>
</evidence>
<organism evidence="3 4">
    <name type="scientific">Cupriavidus neocaledonicus</name>
    <dbReference type="NCBI Taxonomy" id="1040979"/>
    <lineage>
        <taxon>Bacteria</taxon>
        <taxon>Pseudomonadati</taxon>
        <taxon>Pseudomonadota</taxon>
        <taxon>Betaproteobacteria</taxon>
        <taxon>Burkholderiales</taxon>
        <taxon>Burkholderiaceae</taxon>
        <taxon>Cupriavidus</taxon>
    </lineage>
</organism>
<geneLocation type="plasmid" evidence="4">
    <name>ii</name>
</geneLocation>